<dbReference type="InterPro" id="IPR002661">
    <property type="entry name" value="Ribosome_recyc_fac"/>
</dbReference>
<keyword evidence="7" id="KW-0496">Mitochondrion</keyword>
<evidence type="ECO:0000256" key="1">
    <source>
        <dbReference type="ARBA" id="ARBA00004173"/>
    </source>
</evidence>
<evidence type="ECO:0000256" key="5">
    <source>
        <dbReference type="ARBA" id="ARBA00022917"/>
    </source>
</evidence>
<evidence type="ECO:0000256" key="2">
    <source>
        <dbReference type="ARBA" id="ARBA00005912"/>
    </source>
</evidence>
<dbReference type="Gene3D" id="3.30.1360.40">
    <property type="match status" value="1"/>
</dbReference>
<name>A0A3B3RQ63_9TELE</name>
<proteinExistence type="inferred from homology"/>
<evidence type="ECO:0000256" key="4">
    <source>
        <dbReference type="ARBA" id="ARBA00022490"/>
    </source>
</evidence>
<evidence type="ECO:0000256" key="8">
    <source>
        <dbReference type="ARBA" id="ARBA00033107"/>
    </source>
</evidence>
<dbReference type="RefSeq" id="XP_023663716.1">
    <property type="nucleotide sequence ID" value="XM_023807948.1"/>
</dbReference>
<evidence type="ECO:0000313" key="11">
    <source>
        <dbReference type="Proteomes" id="UP000261540"/>
    </source>
</evidence>
<accession>A0A3B3RQ63</accession>
<dbReference type="GO" id="GO:0043023">
    <property type="term" value="F:ribosomal large subunit binding"/>
    <property type="evidence" value="ECO:0007669"/>
    <property type="project" value="TreeGrafter"/>
</dbReference>
<dbReference type="GO" id="GO:0005739">
    <property type="term" value="C:mitochondrion"/>
    <property type="evidence" value="ECO:0007669"/>
    <property type="project" value="UniProtKB-SubCell"/>
</dbReference>
<dbReference type="PANTHER" id="PTHR20982:SF3">
    <property type="entry name" value="MITOCHONDRIAL RIBOSOME RECYCLING FACTOR PSEUDO 1"/>
    <property type="match status" value="1"/>
</dbReference>
<dbReference type="Pfam" id="PF01765">
    <property type="entry name" value="RRF"/>
    <property type="match status" value="1"/>
</dbReference>
<evidence type="ECO:0000256" key="7">
    <source>
        <dbReference type="ARBA" id="ARBA00023128"/>
    </source>
</evidence>
<dbReference type="Proteomes" id="UP000261540">
    <property type="component" value="Unplaced"/>
</dbReference>
<dbReference type="FunFam" id="3.30.1360.40:FF:000007">
    <property type="entry name" value="ribosome-recycling factor, mitochondrial isoform X1"/>
    <property type="match status" value="1"/>
</dbReference>
<comment type="similarity">
    <text evidence="2">Belongs to the RRF family.</text>
</comment>
<keyword evidence="11" id="KW-1185">Reference proteome</keyword>
<dbReference type="InterPro" id="IPR023584">
    <property type="entry name" value="Ribosome_recyc_fac_dom"/>
</dbReference>
<dbReference type="Ensembl" id="ENSPKIT00000001357.1">
    <property type="protein sequence ID" value="ENSPKIP00000020735.1"/>
    <property type="gene ID" value="ENSPKIG00000005396.1"/>
</dbReference>
<keyword evidence="6" id="KW-0809">Transit peptide</keyword>
<dbReference type="InterPro" id="IPR036191">
    <property type="entry name" value="RRF_sf"/>
</dbReference>
<organism evidence="10 11">
    <name type="scientific">Paramormyrops kingsleyae</name>
    <dbReference type="NCBI Taxonomy" id="1676925"/>
    <lineage>
        <taxon>Eukaryota</taxon>
        <taxon>Metazoa</taxon>
        <taxon>Chordata</taxon>
        <taxon>Craniata</taxon>
        <taxon>Vertebrata</taxon>
        <taxon>Euteleostomi</taxon>
        <taxon>Actinopterygii</taxon>
        <taxon>Neopterygii</taxon>
        <taxon>Teleostei</taxon>
        <taxon>Osteoglossocephala</taxon>
        <taxon>Osteoglossomorpha</taxon>
        <taxon>Osteoglossiformes</taxon>
        <taxon>Mormyridae</taxon>
        <taxon>Paramormyrops</taxon>
    </lineage>
</organism>
<comment type="subcellular location">
    <subcellularLocation>
        <location evidence="1">Mitochondrion</location>
    </subcellularLocation>
</comment>
<dbReference type="OrthoDB" id="407355at2759"/>
<dbReference type="STRING" id="1676925.ENSPKIP00000020722"/>
<dbReference type="RefSeq" id="XP_023663715.1">
    <property type="nucleotide sequence ID" value="XM_023807947.1"/>
</dbReference>
<dbReference type="GeneTree" id="ENSGT00390000005084"/>
<dbReference type="KEGG" id="pki:111841853"/>
<dbReference type="AlphaFoldDB" id="A0A3B3RQ63"/>
<feature type="domain" description="Ribosome recycling factor" evidence="9">
    <location>
        <begin position="96"/>
        <end position="258"/>
    </location>
</feature>
<evidence type="ECO:0000259" key="9">
    <source>
        <dbReference type="Pfam" id="PF01765"/>
    </source>
</evidence>
<sequence>MALIQLGLLRSALCRSLLPAARPSLAECVRLPSAVPRGCGRDVVPAAPLTRHYANKKSKAKGKAQPGKVKINTELVHDILNLEEVKEGMAAILLSLKEEYSRNLSLRTSPGALDHIVVTTTNGKVPLKQLGQISMKSPQLIVVNMTGSPEVTAAAARALRDSSLRLNPEVDGTIIRVPIPMVTREHRENLCKLAKEFSHKAKESLRKVRSGAIGTLKKSKDGVSEDTLRLIEQHVQQMTDSFTADIDKQLAAKTKELLG</sequence>
<dbReference type="CTD" id="92399"/>
<evidence type="ECO:0000256" key="6">
    <source>
        <dbReference type="ARBA" id="ARBA00022946"/>
    </source>
</evidence>
<dbReference type="FunFam" id="1.10.132.20:FF:000001">
    <property type="entry name" value="Ribosome-recycling factor"/>
    <property type="match status" value="1"/>
</dbReference>
<dbReference type="SUPFAM" id="SSF55194">
    <property type="entry name" value="Ribosome recycling factor, RRF"/>
    <property type="match status" value="1"/>
</dbReference>
<keyword evidence="5" id="KW-0648">Protein biosynthesis</keyword>
<evidence type="ECO:0000313" key="10">
    <source>
        <dbReference type="Ensembl" id="ENSPKIP00000020722.1"/>
    </source>
</evidence>
<reference evidence="10" key="1">
    <citation type="submission" date="2025-05" db="UniProtKB">
        <authorList>
            <consortium name="Ensembl"/>
        </authorList>
    </citation>
    <scope>IDENTIFICATION</scope>
</reference>
<keyword evidence="4" id="KW-0963">Cytoplasm</keyword>
<dbReference type="PANTHER" id="PTHR20982">
    <property type="entry name" value="RIBOSOME RECYCLING FACTOR"/>
    <property type="match status" value="1"/>
</dbReference>
<dbReference type="GO" id="GO:0006412">
    <property type="term" value="P:translation"/>
    <property type="evidence" value="ECO:0007669"/>
    <property type="project" value="UniProtKB-KW"/>
</dbReference>
<evidence type="ECO:0000256" key="3">
    <source>
        <dbReference type="ARBA" id="ARBA00020581"/>
    </source>
</evidence>
<protein>
    <recommendedName>
        <fullName evidence="3">Ribosome-recycling factor, mitochondrial</fullName>
    </recommendedName>
    <alternativeName>
        <fullName evidence="8">Ribosome-releasing factor, mitochondrial</fullName>
    </alternativeName>
</protein>
<dbReference type="GeneID" id="111841853"/>
<dbReference type="Ensembl" id="ENSPKIT00000001343.1">
    <property type="protein sequence ID" value="ENSPKIP00000020722.1"/>
    <property type="gene ID" value="ENSPKIG00000005396.1"/>
</dbReference>
<dbReference type="Gene3D" id="1.10.132.20">
    <property type="entry name" value="Ribosome-recycling factor"/>
    <property type="match status" value="1"/>
</dbReference>